<protein>
    <submittedName>
        <fullName evidence="6">Transcriptional regulator</fullName>
    </submittedName>
</protein>
<reference evidence="6" key="1">
    <citation type="submission" date="2022-05" db="EMBL/GenBank/DDBJ databases">
        <title>Impact of host demography and evolutionary history on endosymbiont molecular evolution: a test in carpenter ants (Genus Camponotus) and their Blochmannia endosymbionts.</title>
        <authorList>
            <person name="Manthey J.D."/>
            <person name="Giron J.C."/>
            <person name="Hruska J.P."/>
        </authorList>
    </citation>
    <scope>NUCLEOTIDE SEQUENCE</scope>
    <source>
        <strain evidence="6">C-049</strain>
        <strain evidence="5">C-050</strain>
    </source>
</reference>
<name>A0AAE9L6N5_9ENTR</name>
<proteinExistence type="predicted"/>
<sequence>MKYVIQSTIIFDTTEYTLTLLTDSNTSVKLSNSAGRVLEELIKRHNIDICAPVTREHLFSIVWRAYGLEPSNGNLNQQISLIRKTLTSFGLDSSSIITIPKRGLKLNNQLIIEKIHEDRSCISSPLHKTTDQNNNLLSSSILLNIKAHIKYMITLTIMVVILLSIGFVYLYTKKDHIKLYCCKEINSCNICAFHSELGFECNDCIMQCTEIT</sequence>
<feature type="domain" description="OmpR/PhoB-type" evidence="4">
    <location>
        <begin position="1"/>
        <end position="108"/>
    </location>
</feature>
<feature type="DNA-binding region" description="OmpR/PhoB-type" evidence="2">
    <location>
        <begin position="1"/>
        <end position="108"/>
    </location>
</feature>
<dbReference type="EMBL" id="CP097750">
    <property type="protein sequence ID" value="URJ24793.1"/>
    <property type="molecule type" value="Genomic_DNA"/>
</dbReference>
<evidence type="ECO:0000313" key="8">
    <source>
        <dbReference type="Proteomes" id="UP001056483"/>
    </source>
</evidence>
<dbReference type="PROSITE" id="PS51755">
    <property type="entry name" value="OMPR_PHOB"/>
    <property type="match status" value="1"/>
</dbReference>
<dbReference type="RefSeq" id="WP_250247416.1">
    <property type="nucleotide sequence ID" value="NZ_CP097749.1"/>
</dbReference>
<dbReference type="Gene3D" id="1.10.10.10">
    <property type="entry name" value="Winged helix-like DNA-binding domain superfamily/Winged helix DNA-binding domain"/>
    <property type="match status" value="1"/>
</dbReference>
<organism evidence="6 7">
    <name type="scientific">Candidatus Blochmanniella camponoti</name>
    <dbReference type="NCBI Taxonomy" id="108080"/>
    <lineage>
        <taxon>Bacteria</taxon>
        <taxon>Pseudomonadati</taxon>
        <taxon>Pseudomonadota</taxon>
        <taxon>Gammaproteobacteria</taxon>
        <taxon>Enterobacterales</taxon>
        <taxon>Enterobacteriaceae</taxon>
        <taxon>ant endosymbionts</taxon>
        <taxon>Candidatus Blochmanniella</taxon>
    </lineage>
</organism>
<dbReference type="GO" id="GO:0006355">
    <property type="term" value="P:regulation of DNA-templated transcription"/>
    <property type="evidence" value="ECO:0007669"/>
    <property type="project" value="InterPro"/>
</dbReference>
<evidence type="ECO:0000313" key="5">
    <source>
        <dbReference type="EMBL" id="URJ24793.1"/>
    </source>
</evidence>
<keyword evidence="8" id="KW-1185">Reference proteome</keyword>
<accession>A0AAE9L6N5</accession>
<evidence type="ECO:0000259" key="4">
    <source>
        <dbReference type="PROSITE" id="PS51755"/>
    </source>
</evidence>
<evidence type="ECO:0000313" key="7">
    <source>
        <dbReference type="Proteomes" id="UP001056323"/>
    </source>
</evidence>
<evidence type="ECO:0000313" key="6">
    <source>
        <dbReference type="EMBL" id="URJ27595.1"/>
    </source>
</evidence>
<dbReference type="GO" id="GO:0003677">
    <property type="term" value="F:DNA binding"/>
    <property type="evidence" value="ECO:0007669"/>
    <property type="project" value="UniProtKB-UniRule"/>
</dbReference>
<dbReference type="EMBL" id="CP097751">
    <property type="protein sequence ID" value="URJ27595.1"/>
    <property type="molecule type" value="Genomic_DNA"/>
</dbReference>
<dbReference type="InterPro" id="IPR016032">
    <property type="entry name" value="Sig_transdc_resp-reg_C-effctor"/>
</dbReference>
<evidence type="ECO:0000256" key="2">
    <source>
        <dbReference type="PROSITE-ProRule" id="PRU01091"/>
    </source>
</evidence>
<keyword evidence="3" id="KW-0812">Transmembrane</keyword>
<keyword evidence="3" id="KW-0472">Membrane</keyword>
<dbReference type="Proteomes" id="UP001056323">
    <property type="component" value="Chromosome"/>
</dbReference>
<dbReference type="SMART" id="SM00862">
    <property type="entry name" value="Trans_reg_C"/>
    <property type="match status" value="1"/>
</dbReference>
<dbReference type="InterPro" id="IPR036388">
    <property type="entry name" value="WH-like_DNA-bd_sf"/>
</dbReference>
<dbReference type="SUPFAM" id="SSF46894">
    <property type="entry name" value="C-terminal effector domain of the bipartite response regulators"/>
    <property type="match status" value="1"/>
</dbReference>
<evidence type="ECO:0000256" key="1">
    <source>
        <dbReference type="ARBA" id="ARBA00023125"/>
    </source>
</evidence>
<dbReference type="AlphaFoldDB" id="A0AAE9L6N5"/>
<feature type="transmembrane region" description="Helical" evidence="3">
    <location>
        <begin position="151"/>
        <end position="171"/>
    </location>
</feature>
<dbReference type="InterPro" id="IPR001867">
    <property type="entry name" value="OmpR/PhoB-type_DNA-bd"/>
</dbReference>
<dbReference type="KEGG" id="bhb:M9394_00275"/>
<dbReference type="Proteomes" id="UP001056483">
    <property type="component" value="Chromosome"/>
</dbReference>
<gene>
    <name evidence="6" type="ORF">M9394_00275</name>
    <name evidence="5" type="ORF">M9404_01635</name>
</gene>
<keyword evidence="3" id="KW-1133">Transmembrane helix</keyword>
<dbReference type="GO" id="GO:0000160">
    <property type="term" value="P:phosphorelay signal transduction system"/>
    <property type="evidence" value="ECO:0007669"/>
    <property type="project" value="InterPro"/>
</dbReference>
<evidence type="ECO:0000256" key="3">
    <source>
        <dbReference type="SAM" id="Phobius"/>
    </source>
</evidence>
<keyword evidence="1 2" id="KW-0238">DNA-binding</keyword>